<keyword evidence="7" id="KW-0067">ATP-binding</keyword>
<evidence type="ECO:0000256" key="7">
    <source>
        <dbReference type="ARBA" id="ARBA00022840"/>
    </source>
</evidence>
<dbReference type="InterPro" id="IPR003594">
    <property type="entry name" value="HATPase_dom"/>
</dbReference>
<feature type="domain" description="Signal transduction histidine kinase subgroup 3 dimerisation and phosphoacceptor" evidence="12">
    <location>
        <begin position="163"/>
        <end position="228"/>
    </location>
</feature>
<dbReference type="EMBL" id="BAAAQX010000037">
    <property type="protein sequence ID" value="GAA2214050.1"/>
    <property type="molecule type" value="Genomic_DNA"/>
</dbReference>
<keyword evidence="10" id="KW-0472">Membrane</keyword>
<feature type="domain" description="Histidine kinase/HSP90-like ATPase" evidence="11">
    <location>
        <begin position="275"/>
        <end position="408"/>
    </location>
</feature>
<comment type="catalytic activity">
    <reaction evidence="1">
        <text>ATP + protein L-histidine = ADP + protein N-phospho-L-histidine.</text>
        <dbReference type="EC" id="2.7.13.3"/>
    </reaction>
</comment>
<evidence type="ECO:0000256" key="5">
    <source>
        <dbReference type="ARBA" id="ARBA00022741"/>
    </source>
</evidence>
<evidence type="ECO:0000313" key="13">
    <source>
        <dbReference type="EMBL" id="GAA2214050.1"/>
    </source>
</evidence>
<dbReference type="Gene3D" id="3.30.565.10">
    <property type="entry name" value="Histidine kinase-like ATPase, C-terminal domain"/>
    <property type="match status" value="1"/>
</dbReference>
<evidence type="ECO:0000256" key="2">
    <source>
        <dbReference type="ARBA" id="ARBA00012438"/>
    </source>
</evidence>
<evidence type="ECO:0000256" key="4">
    <source>
        <dbReference type="ARBA" id="ARBA00022679"/>
    </source>
</evidence>
<dbReference type="Proteomes" id="UP001499843">
    <property type="component" value="Unassembled WGS sequence"/>
</dbReference>
<dbReference type="Pfam" id="PF07730">
    <property type="entry name" value="HisKA_3"/>
    <property type="match status" value="1"/>
</dbReference>
<dbReference type="Pfam" id="PF02518">
    <property type="entry name" value="HATPase_c"/>
    <property type="match status" value="1"/>
</dbReference>
<evidence type="ECO:0000259" key="11">
    <source>
        <dbReference type="Pfam" id="PF02518"/>
    </source>
</evidence>
<dbReference type="InterPro" id="IPR036890">
    <property type="entry name" value="HATPase_C_sf"/>
</dbReference>
<reference evidence="13 14" key="1">
    <citation type="journal article" date="2019" name="Int. J. Syst. Evol. Microbiol.">
        <title>The Global Catalogue of Microorganisms (GCM) 10K type strain sequencing project: providing services to taxonomists for standard genome sequencing and annotation.</title>
        <authorList>
            <consortium name="The Broad Institute Genomics Platform"/>
            <consortium name="The Broad Institute Genome Sequencing Center for Infectious Disease"/>
            <person name="Wu L."/>
            <person name="Ma J."/>
        </authorList>
    </citation>
    <scope>NUCLEOTIDE SEQUENCE [LARGE SCALE GENOMIC DNA]</scope>
    <source>
        <strain evidence="13 14">JCM 16114</strain>
    </source>
</reference>
<proteinExistence type="predicted"/>
<sequence length="411" mass="42109">MLAVIEVRLDYFFDATATWVPGAVMGAGLMLAARYPLTGTLIAALSLPAGMIVFGAPGVSGAAMAGMIGAVVWTGWREPPRRSAVTLGLAAVSFASTALAGASAWELLFVPAILVPCWSVGLLARRGGEQAVRHADLAAHFAELAAALDAEREANAQAAVARERTRIAREVHDAVAHSVSVMTLQLGALRRLLGDRPAEQEVVAGLERLGRQTVEEMRGLVGLLRERVEGEQVAPMPSLVRLDELIADVRAAGLAVTLDVPADLPRLPPVLDVTAYRVLQEALTNVLRHAHAAPTAVAIGYNDQALTLEVRNAPPPAHAAARAGEAAAGGPAGGPRAGAAGNPAGGARAGAGGGPGGGVRAGVAGTSGGRAGHGLVGMRERLTMVQGSLQTGPEPDGGYAVRARFPLPRTW</sequence>
<keyword evidence="6 13" id="KW-0418">Kinase</keyword>
<dbReference type="CDD" id="cd16917">
    <property type="entry name" value="HATPase_UhpB-NarQ-NarX-like"/>
    <property type="match status" value="1"/>
</dbReference>
<feature type="region of interest" description="Disordered" evidence="9">
    <location>
        <begin position="316"/>
        <end position="362"/>
    </location>
</feature>
<organism evidence="13 14">
    <name type="scientific">Nonomuraea monospora</name>
    <dbReference type="NCBI Taxonomy" id="568818"/>
    <lineage>
        <taxon>Bacteria</taxon>
        <taxon>Bacillati</taxon>
        <taxon>Actinomycetota</taxon>
        <taxon>Actinomycetes</taxon>
        <taxon>Streptosporangiales</taxon>
        <taxon>Streptosporangiaceae</taxon>
        <taxon>Nonomuraea</taxon>
    </lineage>
</organism>
<evidence type="ECO:0000256" key="9">
    <source>
        <dbReference type="SAM" id="MobiDB-lite"/>
    </source>
</evidence>
<dbReference type="InterPro" id="IPR011712">
    <property type="entry name" value="Sig_transdc_His_kin_sub3_dim/P"/>
</dbReference>
<evidence type="ECO:0000313" key="14">
    <source>
        <dbReference type="Proteomes" id="UP001499843"/>
    </source>
</evidence>
<keyword evidence="14" id="KW-1185">Reference proteome</keyword>
<feature type="transmembrane region" description="Helical" evidence="10">
    <location>
        <begin position="84"/>
        <end position="102"/>
    </location>
</feature>
<keyword evidence="10" id="KW-0812">Transmembrane</keyword>
<gene>
    <name evidence="13" type="ORF">GCM10009850_095140</name>
</gene>
<keyword evidence="5" id="KW-0547">Nucleotide-binding</keyword>
<dbReference type="Gene3D" id="1.20.5.1930">
    <property type="match status" value="1"/>
</dbReference>
<dbReference type="EC" id="2.7.13.3" evidence="2"/>
<evidence type="ECO:0000256" key="6">
    <source>
        <dbReference type="ARBA" id="ARBA00022777"/>
    </source>
</evidence>
<dbReference type="GO" id="GO:0016301">
    <property type="term" value="F:kinase activity"/>
    <property type="evidence" value="ECO:0007669"/>
    <property type="project" value="UniProtKB-KW"/>
</dbReference>
<keyword evidence="10" id="KW-1133">Transmembrane helix</keyword>
<keyword evidence="8" id="KW-0902">Two-component regulatory system</keyword>
<feature type="transmembrane region" description="Helical" evidence="10">
    <location>
        <begin position="41"/>
        <end position="72"/>
    </location>
</feature>
<feature type="compositionally biased region" description="Low complexity" evidence="9">
    <location>
        <begin position="318"/>
        <end position="329"/>
    </location>
</feature>
<evidence type="ECO:0000259" key="12">
    <source>
        <dbReference type="Pfam" id="PF07730"/>
    </source>
</evidence>
<evidence type="ECO:0000256" key="1">
    <source>
        <dbReference type="ARBA" id="ARBA00000085"/>
    </source>
</evidence>
<feature type="compositionally biased region" description="Gly residues" evidence="9">
    <location>
        <begin position="343"/>
        <end position="362"/>
    </location>
</feature>
<name>A0ABN3CX06_9ACTN</name>
<evidence type="ECO:0000256" key="3">
    <source>
        <dbReference type="ARBA" id="ARBA00022553"/>
    </source>
</evidence>
<keyword evidence="3" id="KW-0597">Phosphoprotein</keyword>
<evidence type="ECO:0000256" key="8">
    <source>
        <dbReference type="ARBA" id="ARBA00023012"/>
    </source>
</evidence>
<protein>
    <recommendedName>
        <fullName evidence="2">histidine kinase</fullName>
        <ecNumber evidence="2">2.7.13.3</ecNumber>
    </recommendedName>
</protein>
<comment type="caution">
    <text evidence="13">The sequence shown here is derived from an EMBL/GenBank/DDBJ whole genome shotgun (WGS) entry which is preliminary data.</text>
</comment>
<dbReference type="InterPro" id="IPR050482">
    <property type="entry name" value="Sensor_HK_TwoCompSys"/>
</dbReference>
<feature type="transmembrane region" description="Helical" evidence="10">
    <location>
        <begin position="12"/>
        <end position="35"/>
    </location>
</feature>
<keyword evidence="4" id="KW-0808">Transferase</keyword>
<dbReference type="PANTHER" id="PTHR24421:SF10">
    <property type="entry name" value="NITRATE_NITRITE SENSOR PROTEIN NARQ"/>
    <property type="match status" value="1"/>
</dbReference>
<accession>A0ABN3CX06</accession>
<dbReference type="PANTHER" id="PTHR24421">
    <property type="entry name" value="NITRATE/NITRITE SENSOR PROTEIN NARX-RELATED"/>
    <property type="match status" value="1"/>
</dbReference>
<evidence type="ECO:0000256" key="10">
    <source>
        <dbReference type="SAM" id="Phobius"/>
    </source>
</evidence>